<feature type="transmembrane region" description="Helical" evidence="1">
    <location>
        <begin position="21"/>
        <end position="44"/>
    </location>
</feature>
<feature type="non-terminal residue" evidence="2">
    <location>
        <position position="1"/>
    </location>
</feature>
<sequence>FFFGFLNVYIDKKDRQLKYSLSLFGGRWLFGGLGVFFGGFALLIEPLEVQEGGRPQLVPDGPGVVKLEPVEVSQLCPLLLSVDFPGPLALGPFLVKFGVLPGFPHNAGTTSVGELQPELGQMELVKSEALSRNASFWTVDQSPGLIDDIDNAAQLPLVRPIGNEGDSPGFDEPFERHFTCQLWSDFTRQDK</sequence>
<dbReference type="AlphaFoldDB" id="A0A146KM91"/>
<accession>A0A146KM91</accession>
<keyword evidence="1" id="KW-0812">Transmembrane</keyword>
<feature type="non-terminal residue" evidence="2">
    <location>
        <position position="191"/>
    </location>
</feature>
<dbReference type="EMBL" id="GDHC01021764">
    <property type="protein sequence ID" value="JAP96864.1"/>
    <property type="molecule type" value="Transcribed_RNA"/>
</dbReference>
<evidence type="ECO:0000256" key="1">
    <source>
        <dbReference type="SAM" id="Phobius"/>
    </source>
</evidence>
<evidence type="ECO:0000313" key="2">
    <source>
        <dbReference type="EMBL" id="JAP96864.1"/>
    </source>
</evidence>
<keyword evidence="1" id="KW-0472">Membrane</keyword>
<keyword evidence="1" id="KW-1133">Transmembrane helix</keyword>
<name>A0A146KM91_LYGHE</name>
<gene>
    <name evidence="2" type="ORF">g.18416</name>
</gene>
<organism evidence="2">
    <name type="scientific">Lygus hesperus</name>
    <name type="common">Western plant bug</name>
    <dbReference type="NCBI Taxonomy" id="30085"/>
    <lineage>
        <taxon>Eukaryota</taxon>
        <taxon>Metazoa</taxon>
        <taxon>Ecdysozoa</taxon>
        <taxon>Arthropoda</taxon>
        <taxon>Hexapoda</taxon>
        <taxon>Insecta</taxon>
        <taxon>Pterygota</taxon>
        <taxon>Neoptera</taxon>
        <taxon>Paraneoptera</taxon>
        <taxon>Hemiptera</taxon>
        <taxon>Heteroptera</taxon>
        <taxon>Panheteroptera</taxon>
        <taxon>Cimicomorpha</taxon>
        <taxon>Miridae</taxon>
        <taxon>Mirini</taxon>
        <taxon>Lygus</taxon>
    </lineage>
</organism>
<reference evidence="2" key="1">
    <citation type="journal article" date="2016" name="Gigascience">
        <title>De novo construction of an expanded transcriptome assembly for the western tarnished plant bug, Lygus hesperus.</title>
        <authorList>
            <person name="Tassone E.E."/>
            <person name="Geib S.M."/>
            <person name="Hall B."/>
            <person name="Fabrick J.A."/>
            <person name="Brent C.S."/>
            <person name="Hull J.J."/>
        </authorList>
    </citation>
    <scope>NUCLEOTIDE SEQUENCE</scope>
</reference>
<protein>
    <submittedName>
        <fullName evidence="2">Uncharacterized protein</fullName>
    </submittedName>
</protein>
<proteinExistence type="predicted"/>